<evidence type="ECO:0000313" key="3">
    <source>
        <dbReference type="Ensembl" id="ENSPNAP00000018642.2"/>
    </source>
</evidence>
<keyword evidence="4" id="KW-1185">Reference proteome</keyword>
<keyword evidence="2" id="KW-0677">Repeat</keyword>
<reference evidence="3 4" key="1">
    <citation type="submission" date="2020-10" db="EMBL/GenBank/DDBJ databases">
        <title>Pygocentrus nattereri (red-bellied piranha) genome, fPygNat1, primary haplotype.</title>
        <authorList>
            <person name="Myers G."/>
            <person name="Meyer A."/>
            <person name="Karagic N."/>
            <person name="Pippel M."/>
            <person name="Winkler S."/>
            <person name="Tracey A."/>
            <person name="Wood J."/>
            <person name="Formenti G."/>
            <person name="Howe K."/>
            <person name="Fedrigo O."/>
            <person name="Jarvis E.D."/>
        </authorList>
    </citation>
    <scope>NUCLEOTIDE SEQUENCE [LARGE SCALE GENOMIC DNA]</scope>
</reference>
<dbReference type="STRING" id="42514.ENSPNAP00000018642"/>
<dbReference type="SUPFAM" id="SSF52058">
    <property type="entry name" value="L domain-like"/>
    <property type="match status" value="1"/>
</dbReference>
<keyword evidence="1" id="KW-0433">Leucine-rich repeat</keyword>
<sequence length="194" mass="23251">SYFLKRSLPSSRFRFTSWHRLEEHDVRGDQLTCPRVREGPSEDEHSLRDDDIFLRNGRRRREDEEQRWEERLQENWENCVELNLSYQDLGDPYQLENFTRILRRLIRVERLQLVDNTLQDLSSVRLPRCKSLNLHRNHLTSFSQLPKVPEIQHLCLSENSISSLGELSLLQTTSIQSLTLRLNPCEFLEDYRSR</sequence>
<dbReference type="InterPro" id="IPR001611">
    <property type="entry name" value="Leu-rich_rpt"/>
</dbReference>
<dbReference type="Gene3D" id="3.80.10.10">
    <property type="entry name" value="Ribonuclease Inhibitor"/>
    <property type="match status" value="1"/>
</dbReference>
<evidence type="ECO:0000256" key="1">
    <source>
        <dbReference type="ARBA" id="ARBA00022614"/>
    </source>
</evidence>
<accession>A0A3B4D2S7</accession>
<organism evidence="3 4">
    <name type="scientific">Pygocentrus nattereri</name>
    <name type="common">Red-bellied piranha</name>
    <dbReference type="NCBI Taxonomy" id="42514"/>
    <lineage>
        <taxon>Eukaryota</taxon>
        <taxon>Metazoa</taxon>
        <taxon>Chordata</taxon>
        <taxon>Craniata</taxon>
        <taxon>Vertebrata</taxon>
        <taxon>Euteleostomi</taxon>
        <taxon>Actinopterygii</taxon>
        <taxon>Neopterygii</taxon>
        <taxon>Teleostei</taxon>
        <taxon>Ostariophysi</taxon>
        <taxon>Characiformes</taxon>
        <taxon>Characoidei</taxon>
        <taxon>Pygocentrus</taxon>
    </lineage>
</organism>
<dbReference type="InterPro" id="IPR032675">
    <property type="entry name" value="LRR_dom_sf"/>
</dbReference>
<name>A0A3B4D2S7_PYGNA</name>
<evidence type="ECO:0000256" key="2">
    <source>
        <dbReference type="ARBA" id="ARBA00022737"/>
    </source>
</evidence>
<evidence type="ECO:0008006" key="5">
    <source>
        <dbReference type="Google" id="ProtNLM"/>
    </source>
</evidence>
<dbReference type="Ensembl" id="ENSPNAT00000039062.2">
    <property type="protein sequence ID" value="ENSPNAP00000018642.2"/>
    <property type="gene ID" value="ENSPNAG00000025076.2"/>
</dbReference>
<proteinExistence type="predicted"/>
<dbReference type="AlphaFoldDB" id="A0A3B4D2S7"/>
<dbReference type="OMA" id="YLTWHKV"/>
<dbReference type="Proteomes" id="UP001501920">
    <property type="component" value="Chromosome 7"/>
</dbReference>
<dbReference type="PANTHER" id="PTHR18849">
    <property type="entry name" value="LEUCINE RICH REPEAT PROTEIN"/>
    <property type="match status" value="1"/>
</dbReference>
<dbReference type="PROSITE" id="PS51450">
    <property type="entry name" value="LRR"/>
    <property type="match status" value="1"/>
</dbReference>
<evidence type="ECO:0000313" key="4">
    <source>
        <dbReference type="Proteomes" id="UP001501920"/>
    </source>
</evidence>
<protein>
    <recommendedName>
        <fullName evidence="5">U2A'/phosphoprotein 32 family A C-terminal domain-containing protein</fullName>
    </recommendedName>
</protein>
<dbReference type="GeneTree" id="ENSGT00390000015980"/>
<reference evidence="3" key="2">
    <citation type="submission" date="2025-08" db="UniProtKB">
        <authorList>
            <consortium name="Ensembl"/>
        </authorList>
    </citation>
    <scope>IDENTIFICATION</scope>
</reference>
<reference evidence="3" key="3">
    <citation type="submission" date="2025-09" db="UniProtKB">
        <authorList>
            <consortium name="Ensembl"/>
        </authorList>
    </citation>
    <scope>IDENTIFICATION</scope>
</reference>
<dbReference type="PANTHER" id="PTHR18849:SF4">
    <property type="entry name" value="GENE 29133-RELATED"/>
    <property type="match status" value="1"/>
</dbReference>